<proteinExistence type="predicted"/>
<organism evidence="1 2">
    <name type="scientific">Nelumbo nucifera</name>
    <name type="common">Sacred lotus</name>
    <dbReference type="NCBI Taxonomy" id="4432"/>
    <lineage>
        <taxon>Eukaryota</taxon>
        <taxon>Viridiplantae</taxon>
        <taxon>Streptophyta</taxon>
        <taxon>Embryophyta</taxon>
        <taxon>Tracheophyta</taxon>
        <taxon>Spermatophyta</taxon>
        <taxon>Magnoliopsida</taxon>
        <taxon>Proteales</taxon>
        <taxon>Nelumbonaceae</taxon>
        <taxon>Nelumbo</taxon>
    </lineage>
</organism>
<dbReference type="Proteomes" id="UP000607653">
    <property type="component" value="Unassembled WGS sequence"/>
</dbReference>
<protein>
    <submittedName>
        <fullName evidence="1">Uncharacterized protein</fullName>
    </submittedName>
</protein>
<sequence>MCSPSKRRDMDVMKLMMTDHKVETVKDSVSEFIVEFNGPPNSKMEKRFAFGFPPFPFLLL</sequence>
<name>A0A822XNA9_NELNU</name>
<keyword evidence="2" id="KW-1185">Reference proteome</keyword>
<dbReference type="EMBL" id="DUZY01000001">
    <property type="protein sequence ID" value="DAD21747.1"/>
    <property type="molecule type" value="Genomic_DNA"/>
</dbReference>
<evidence type="ECO:0000313" key="2">
    <source>
        <dbReference type="Proteomes" id="UP000607653"/>
    </source>
</evidence>
<dbReference type="AlphaFoldDB" id="A0A822XNA9"/>
<gene>
    <name evidence="1" type="ORF">HUJ06_023210</name>
</gene>
<reference evidence="1 2" key="1">
    <citation type="journal article" date="2020" name="Mol. Biol. Evol.">
        <title>Distinct Expression and Methylation Patterns for Genes with Different Fates following a Single Whole-Genome Duplication in Flowering Plants.</title>
        <authorList>
            <person name="Shi T."/>
            <person name="Rahmani R.S."/>
            <person name="Gugger P.F."/>
            <person name="Wang M."/>
            <person name="Li H."/>
            <person name="Zhang Y."/>
            <person name="Li Z."/>
            <person name="Wang Q."/>
            <person name="Van de Peer Y."/>
            <person name="Marchal K."/>
            <person name="Chen J."/>
        </authorList>
    </citation>
    <scope>NUCLEOTIDE SEQUENCE [LARGE SCALE GENOMIC DNA]</scope>
    <source>
        <tissue evidence="1">Leaf</tissue>
    </source>
</reference>
<comment type="caution">
    <text evidence="1">The sequence shown here is derived from an EMBL/GenBank/DDBJ whole genome shotgun (WGS) entry which is preliminary data.</text>
</comment>
<evidence type="ECO:0000313" key="1">
    <source>
        <dbReference type="EMBL" id="DAD21747.1"/>
    </source>
</evidence>
<accession>A0A822XNA9</accession>